<dbReference type="Proteomes" id="UP000054826">
    <property type="component" value="Unassembled WGS sequence"/>
</dbReference>
<proteinExistence type="predicted"/>
<organism evidence="1 2">
    <name type="scientific">Trichinella pseudospiralis</name>
    <name type="common">Parasitic roundworm</name>
    <dbReference type="NCBI Taxonomy" id="6337"/>
    <lineage>
        <taxon>Eukaryota</taxon>
        <taxon>Metazoa</taxon>
        <taxon>Ecdysozoa</taxon>
        <taxon>Nematoda</taxon>
        <taxon>Enoplea</taxon>
        <taxon>Dorylaimia</taxon>
        <taxon>Trichinellida</taxon>
        <taxon>Trichinellidae</taxon>
        <taxon>Trichinella</taxon>
    </lineage>
</organism>
<sequence>MKINYDALKSMYLSCEQNWLRKFISRIVKQYLKLSQPDNALLYENFTNTVLLLLLLSSSRFASAKNTAPSPCFAIWLIANVEIKWRAANFVSSVDFQHPN</sequence>
<evidence type="ECO:0000313" key="2">
    <source>
        <dbReference type="Proteomes" id="UP000054826"/>
    </source>
</evidence>
<dbReference type="EMBL" id="JYDV01000241">
    <property type="protein sequence ID" value="KRZ23806.1"/>
    <property type="molecule type" value="Genomic_DNA"/>
</dbReference>
<gene>
    <name evidence="1" type="ORF">T4C_4877</name>
</gene>
<name>A0A0V1IM04_TRIPS</name>
<evidence type="ECO:0000313" key="1">
    <source>
        <dbReference type="EMBL" id="KRZ23806.1"/>
    </source>
</evidence>
<dbReference type="EMBL" id="JYDV01000241">
    <property type="protein sequence ID" value="KRZ23805.1"/>
    <property type="molecule type" value="Genomic_DNA"/>
</dbReference>
<comment type="caution">
    <text evidence="1">The sequence shown here is derived from an EMBL/GenBank/DDBJ whole genome shotgun (WGS) entry which is preliminary data.</text>
</comment>
<accession>A0A0V1IM04</accession>
<reference evidence="1 2" key="1">
    <citation type="submission" date="2015-01" db="EMBL/GenBank/DDBJ databases">
        <title>Evolution of Trichinella species and genotypes.</title>
        <authorList>
            <person name="Korhonen P.K."/>
            <person name="Edoardo P."/>
            <person name="Giuseppe L.R."/>
            <person name="Gasser R.B."/>
        </authorList>
    </citation>
    <scope>NUCLEOTIDE SEQUENCE [LARGE SCALE GENOMIC DNA]</scope>
    <source>
        <strain evidence="1">ISS176</strain>
    </source>
</reference>
<dbReference type="AlphaFoldDB" id="A0A0V1IM04"/>
<protein>
    <submittedName>
        <fullName evidence="1">Uncharacterized protein</fullName>
    </submittedName>
</protein>